<proteinExistence type="predicted"/>
<keyword evidence="4" id="KW-1185">Reference proteome</keyword>
<dbReference type="SUPFAM" id="SSF53335">
    <property type="entry name" value="S-adenosyl-L-methionine-dependent methyltransferases"/>
    <property type="match status" value="1"/>
</dbReference>
<feature type="region of interest" description="Disordered" evidence="1">
    <location>
        <begin position="1"/>
        <end position="24"/>
    </location>
</feature>
<dbReference type="CDD" id="cd02440">
    <property type="entry name" value="AdoMet_MTases"/>
    <property type="match status" value="1"/>
</dbReference>
<dbReference type="GO" id="GO:0008757">
    <property type="term" value="F:S-adenosylmethionine-dependent methyltransferase activity"/>
    <property type="evidence" value="ECO:0007669"/>
    <property type="project" value="InterPro"/>
</dbReference>
<dbReference type="AlphaFoldDB" id="A0A9P9DWZ6"/>
<dbReference type="EMBL" id="JAGMUU010000022">
    <property type="protein sequence ID" value="KAH7127839.1"/>
    <property type="molecule type" value="Genomic_DNA"/>
</dbReference>
<dbReference type="Gene3D" id="3.40.50.150">
    <property type="entry name" value="Vaccinia Virus protein VP39"/>
    <property type="match status" value="1"/>
</dbReference>
<sequence length="310" mass="33995">MSDSVPTPAIDPKEKTFSSYNSEQGNAYAEVRPDYHPNLYKYVLDQHTSTGGQLDTVVDVGCGPGLAARALAPHFATAIGLDPSEGMLATARTLGGTTSTSEPVRYQRATAEDLQGIADASVDLMTASNAAHWFEMDRFWVSAARVLKPGGTIAIWTSGEIRTHPDLPNSAAIQAAIDRHRETHLLPYITAGSLLTRDRYVDLPLPWTIEQPVDEFDQSAFVRKEWNGHDQLFTGPSEYSLDVFEKVMASGSPQTRWNQAHPELLGTDRDVVKILRAEVARLLNEAGVEKGKEMVKGQLFGVVLTFKKEA</sequence>
<feature type="domain" description="Methyltransferase type 11" evidence="2">
    <location>
        <begin position="58"/>
        <end position="155"/>
    </location>
</feature>
<dbReference type="OrthoDB" id="10027013at2759"/>
<dbReference type="InterPro" id="IPR029063">
    <property type="entry name" value="SAM-dependent_MTases_sf"/>
</dbReference>
<evidence type="ECO:0000313" key="4">
    <source>
        <dbReference type="Proteomes" id="UP000717696"/>
    </source>
</evidence>
<organism evidence="3 4">
    <name type="scientific">Dactylonectria estremocensis</name>
    <dbReference type="NCBI Taxonomy" id="1079267"/>
    <lineage>
        <taxon>Eukaryota</taxon>
        <taxon>Fungi</taxon>
        <taxon>Dikarya</taxon>
        <taxon>Ascomycota</taxon>
        <taxon>Pezizomycotina</taxon>
        <taxon>Sordariomycetes</taxon>
        <taxon>Hypocreomycetidae</taxon>
        <taxon>Hypocreales</taxon>
        <taxon>Nectriaceae</taxon>
        <taxon>Dactylonectria</taxon>
    </lineage>
</organism>
<protein>
    <submittedName>
        <fullName evidence="3">S-adenosyl-L-methionine-dependent methyltransferase</fullName>
    </submittedName>
</protein>
<dbReference type="PANTHER" id="PTHR44942:SF10">
    <property type="entry name" value="METHYLTRANSFERASE TYPE 11 DOMAIN-CONTAINING PROTEIN"/>
    <property type="match status" value="1"/>
</dbReference>
<dbReference type="GO" id="GO:0032259">
    <property type="term" value="P:methylation"/>
    <property type="evidence" value="ECO:0007669"/>
    <property type="project" value="UniProtKB-KW"/>
</dbReference>
<dbReference type="InterPro" id="IPR051052">
    <property type="entry name" value="Diverse_substrate_MTase"/>
</dbReference>
<reference evidence="3" key="1">
    <citation type="journal article" date="2021" name="Nat. Commun.">
        <title>Genetic determinants of endophytism in the Arabidopsis root mycobiome.</title>
        <authorList>
            <person name="Mesny F."/>
            <person name="Miyauchi S."/>
            <person name="Thiergart T."/>
            <person name="Pickel B."/>
            <person name="Atanasova L."/>
            <person name="Karlsson M."/>
            <person name="Huettel B."/>
            <person name="Barry K.W."/>
            <person name="Haridas S."/>
            <person name="Chen C."/>
            <person name="Bauer D."/>
            <person name="Andreopoulos W."/>
            <person name="Pangilinan J."/>
            <person name="LaButti K."/>
            <person name="Riley R."/>
            <person name="Lipzen A."/>
            <person name="Clum A."/>
            <person name="Drula E."/>
            <person name="Henrissat B."/>
            <person name="Kohler A."/>
            <person name="Grigoriev I.V."/>
            <person name="Martin F.M."/>
            <person name="Hacquard S."/>
        </authorList>
    </citation>
    <scope>NUCLEOTIDE SEQUENCE</scope>
    <source>
        <strain evidence="3">MPI-CAGE-AT-0021</strain>
    </source>
</reference>
<dbReference type="Pfam" id="PF08241">
    <property type="entry name" value="Methyltransf_11"/>
    <property type="match status" value="1"/>
</dbReference>
<evidence type="ECO:0000259" key="2">
    <source>
        <dbReference type="Pfam" id="PF08241"/>
    </source>
</evidence>
<accession>A0A9P9DWZ6</accession>
<keyword evidence="3" id="KW-0808">Transferase</keyword>
<keyword evidence="3" id="KW-0489">Methyltransferase</keyword>
<evidence type="ECO:0000256" key="1">
    <source>
        <dbReference type="SAM" id="MobiDB-lite"/>
    </source>
</evidence>
<name>A0A9P9DWZ6_9HYPO</name>
<dbReference type="Proteomes" id="UP000717696">
    <property type="component" value="Unassembled WGS sequence"/>
</dbReference>
<gene>
    <name evidence="3" type="ORF">B0J13DRAFT_564611</name>
</gene>
<evidence type="ECO:0000313" key="3">
    <source>
        <dbReference type="EMBL" id="KAH7127839.1"/>
    </source>
</evidence>
<comment type="caution">
    <text evidence="3">The sequence shown here is derived from an EMBL/GenBank/DDBJ whole genome shotgun (WGS) entry which is preliminary data.</text>
</comment>
<dbReference type="InterPro" id="IPR013216">
    <property type="entry name" value="Methyltransf_11"/>
</dbReference>
<dbReference type="PANTHER" id="PTHR44942">
    <property type="entry name" value="METHYLTRANSF_11 DOMAIN-CONTAINING PROTEIN"/>
    <property type="match status" value="1"/>
</dbReference>